<gene>
    <name evidence="2" type="ORF">H9742_04565</name>
</gene>
<proteinExistence type="predicted"/>
<feature type="transmembrane region" description="Helical" evidence="1">
    <location>
        <begin position="327"/>
        <end position="353"/>
    </location>
</feature>
<sequence>MEGEKRGQWKAIFSTGTQEGKARVCILVSEALKAVYTALTTGVFLTGFLLAGGLDSADIGIVTSIPLVSGILYPIAPLFLERFQKRKAILGSFRFLFHSLNIFAVTLLPFLFQGRILGGLLIFAILLGNVANVLVASGFPAWHIQFLPDEIRGRFFAASGMINSISTALASLAASVLSDMAKDSGNELFWLGCVRMAAFVLALLELAALLIPKEFPYAPSSGQGIYLLAEPAKHPRFLMTMIVVFAWMAFSTMTLYAANAYLLDEVGVSYTFLSILQTCNIFVTALVMPFWLKWQMQKGWFKVFRRVFLLFSLYPVLHAFVTEQTWLWMLPVTILFYQAVLAGGNFCFGNMAYICTPKEKRTVFLSWHLMVVALGSLAGQGTAAAFLKICCNPLQLGGISVSPSQQLLLLQGGLCFLFALWYGKRLLGRLEKPESGER</sequence>
<feature type="transmembrane region" description="Helical" evidence="1">
    <location>
        <begin position="365"/>
        <end position="387"/>
    </location>
</feature>
<dbReference type="PANTHER" id="PTHR23526">
    <property type="entry name" value="INTEGRAL MEMBRANE TRANSPORT PROTEIN-RELATED"/>
    <property type="match status" value="1"/>
</dbReference>
<feature type="transmembrane region" description="Helical" evidence="1">
    <location>
        <begin position="155"/>
        <end position="177"/>
    </location>
</feature>
<protein>
    <submittedName>
        <fullName evidence="2">MFS transporter</fullName>
    </submittedName>
</protein>
<dbReference type="EMBL" id="DXGH01000027">
    <property type="protein sequence ID" value="HIW80795.1"/>
    <property type="molecule type" value="Genomic_DNA"/>
</dbReference>
<evidence type="ECO:0000313" key="2">
    <source>
        <dbReference type="EMBL" id="HIW80795.1"/>
    </source>
</evidence>
<feature type="transmembrane region" description="Helical" evidence="1">
    <location>
        <begin position="270"/>
        <end position="291"/>
    </location>
</feature>
<feature type="transmembrane region" description="Helical" evidence="1">
    <location>
        <begin position="237"/>
        <end position="258"/>
    </location>
</feature>
<feature type="transmembrane region" description="Helical" evidence="1">
    <location>
        <begin position="92"/>
        <end position="112"/>
    </location>
</feature>
<name>A0A9D1R4P2_9FIRM</name>
<evidence type="ECO:0000256" key="1">
    <source>
        <dbReference type="SAM" id="Phobius"/>
    </source>
</evidence>
<feature type="transmembrane region" description="Helical" evidence="1">
    <location>
        <begin position="31"/>
        <end position="53"/>
    </location>
</feature>
<keyword evidence="1" id="KW-1133">Transmembrane helix</keyword>
<dbReference type="InterPro" id="IPR052528">
    <property type="entry name" value="Sugar_transport-like"/>
</dbReference>
<evidence type="ECO:0000313" key="3">
    <source>
        <dbReference type="Proteomes" id="UP000824265"/>
    </source>
</evidence>
<keyword evidence="1" id="KW-0812">Transmembrane</keyword>
<feature type="transmembrane region" description="Helical" evidence="1">
    <location>
        <begin position="189"/>
        <end position="211"/>
    </location>
</feature>
<feature type="transmembrane region" description="Helical" evidence="1">
    <location>
        <begin position="59"/>
        <end position="80"/>
    </location>
</feature>
<dbReference type="AlphaFoldDB" id="A0A9D1R4P2"/>
<organism evidence="2 3">
    <name type="scientific">Candidatus Acetatifactor stercoripullorum</name>
    <dbReference type="NCBI Taxonomy" id="2838414"/>
    <lineage>
        <taxon>Bacteria</taxon>
        <taxon>Bacillati</taxon>
        <taxon>Bacillota</taxon>
        <taxon>Clostridia</taxon>
        <taxon>Lachnospirales</taxon>
        <taxon>Lachnospiraceae</taxon>
        <taxon>Acetatifactor</taxon>
    </lineage>
</organism>
<comment type="caution">
    <text evidence="2">The sequence shown here is derived from an EMBL/GenBank/DDBJ whole genome shotgun (WGS) entry which is preliminary data.</text>
</comment>
<dbReference type="InterPro" id="IPR036259">
    <property type="entry name" value="MFS_trans_sf"/>
</dbReference>
<reference evidence="2" key="1">
    <citation type="journal article" date="2021" name="PeerJ">
        <title>Extensive microbial diversity within the chicken gut microbiome revealed by metagenomics and culture.</title>
        <authorList>
            <person name="Gilroy R."/>
            <person name="Ravi A."/>
            <person name="Getino M."/>
            <person name="Pursley I."/>
            <person name="Horton D.L."/>
            <person name="Alikhan N.F."/>
            <person name="Baker D."/>
            <person name="Gharbi K."/>
            <person name="Hall N."/>
            <person name="Watson M."/>
            <person name="Adriaenssens E.M."/>
            <person name="Foster-Nyarko E."/>
            <person name="Jarju S."/>
            <person name="Secka A."/>
            <person name="Antonio M."/>
            <person name="Oren A."/>
            <person name="Chaudhuri R.R."/>
            <person name="La Ragione R."/>
            <person name="Hildebrand F."/>
            <person name="Pallen M.J."/>
        </authorList>
    </citation>
    <scope>NUCLEOTIDE SEQUENCE</scope>
    <source>
        <strain evidence="2">CHK195-6426</strain>
    </source>
</reference>
<keyword evidence="1" id="KW-0472">Membrane</keyword>
<feature type="transmembrane region" description="Helical" evidence="1">
    <location>
        <begin position="407"/>
        <end position="423"/>
    </location>
</feature>
<dbReference type="SUPFAM" id="SSF103473">
    <property type="entry name" value="MFS general substrate transporter"/>
    <property type="match status" value="1"/>
</dbReference>
<dbReference type="Gene3D" id="1.20.1250.20">
    <property type="entry name" value="MFS general substrate transporter like domains"/>
    <property type="match status" value="1"/>
</dbReference>
<accession>A0A9D1R4P2</accession>
<feature type="transmembrane region" description="Helical" evidence="1">
    <location>
        <begin position="118"/>
        <end position="143"/>
    </location>
</feature>
<dbReference type="Proteomes" id="UP000824265">
    <property type="component" value="Unassembled WGS sequence"/>
</dbReference>
<dbReference type="PANTHER" id="PTHR23526:SF2">
    <property type="entry name" value="MAJOR FACILITATOR SUPERFAMILY (MFS) PROFILE DOMAIN-CONTAINING PROTEIN"/>
    <property type="match status" value="1"/>
</dbReference>
<dbReference type="CDD" id="cd06174">
    <property type="entry name" value="MFS"/>
    <property type="match status" value="1"/>
</dbReference>
<feature type="transmembrane region" description="Helical" evidence="1">
    <location>
        <begin position="303"/>
        <end position="321"/>
    </location>
</feature>
<reference evidence="2" key="2">
    <citation type="submission" date="2021-04" db="EMBL/GenBank/DDBJ databases">
        <authorList>
            <person name="Gilroy R."/>
        </authorList>
    </citation>
    <scope>NUCLEOTIDE SEQUENCE</scope>
    <source>
        <strain evidence="2">CHK195-6426</strain>
    </source>
</reference>